<dbReference type="InterPro" id="IPR035077">
    <property type="entry name" value="PEP_carboxykinase_GTP_C"/>
</dbReference>
<evidence type="ECO:0000256" key="4">
    <source>
        <dbReference type="ARBA" id="ARBA00012306"/>
    </source>
</evidence>
<dbReference type="GO" id="GO:0042594">
    <property type="term" value="P:response to starvation"/>
    <property type="evidence" value="ECO:0007669"/>
    <property type="project" value="TreeGrafter"/>
</dbReference>
<evidence type="ECO:0000313" key="18">
    <source>
        <dbReference type="Proteomes" id="UP001176961"/>
    </source>
</evidence>
<evidence type="ECO:0000256" key="2">
    <source>
        <dbReference type="ARBA" id="ARBA00005796"/>
    </source>
</evidence>
<evidence type="ECO:0000256" key="3">
    <source>
        <dbReference type="ARBA" id="ARBA00011245"/>
    </source>
</evidence>
<evidence type="ECO:0000256" key="11">
    <source>
        <dbReference type="ARBA" id="ARBA00051400"/>
    </source>
</evidence>
<keyword evidence="9" id="KW-0464">Manganese</keyword>
<dbReference type="EMBL" id="CATQJL010000223">
    <property type="protein sequence ID" value="CAJ0597903.1"/>
    <property type="molecule type" value="Genomic_DNA"/>
</dbReference>
<evidence type="ECO:0000256" key="9">
    <source>
        <dbReference type="ARBA" id="ARBA00023211"/>
    </source>
</evidence>
<dbReference type="InterPro" id="IPR013035">
    <property type="entry name" value="PEP_carboxykinase_C"/>
</dbReference>
<evidence type="ECO:0000259" key="16">
    <source>
        <dbReference type="Pfam" id="PF17297"/>
    </source>
</evidence>
<dbReference type="InterPro" id="IPR035078">
    <property type="entry name" value="PEP_carboxykinase_GTP_N"/>
</dbReference>
<keyword evidence="10" id="KW-0456">Lyase</keyword>
<dbReference type="GO" id="GO:0033993">
    <property type="term" value="P:response to lipid"/>
    <property type="evidence" value="ECO:0007669"/>
    <property type="project" value="TreeGrafter"/>
</dbReference>
<keyword evidence="18" id="KW-1185">Reference proteome</keyword>
<dbReference type="AlphaFoldDB" id="A0AA36M4H4"/>
<dbReference type="GO" id="GO:0005829">
    <property type="term" value="C:cytosol"/>
    <property type="evidence" value="ECO:0007669"/>
    <property type="project" value="TreeGrafter"/>
</dbReference>
<evidence type="ECO:0000256" key="7">
    <source>
        <dbReference type="ARBA" id="ARBA00022793"/>
    </source>
</evidence>
<dbReference type="PROSITE" id="PS00505">
    <property type="entry name" value="PEPCK_GTP"/>
    <property type="match status" value="1"/>
</dbReference>
<evidence type="ECO:0000256" key="8">
    <source>
        <dbReference type="ARBA" id="ARBA00023134"/>
    </source>
</evidence>
<comment type="cofactor">
    <cofactor evidence="1">
        <name>Mn(2+)</name>
        <dbReference type="ChEBI" id="CHEBI:29035"/>
    </cofactor>
</comment>
<dbReference type="InterPro" id="IPR018091">
    <property type="entry name" value="PEP_carboxykin_GTP_CS"/>
</dbReference>
<dbReference type="HAMAP" id="MF_00452">
    <property type="entry name" value="PEPCK_GTP"/>
    <property type="match status" value="1"/>
</dbReference>
<comment type="catalytic activity">
    <reaction evidence="11">
        <text>oxaloacetate + GTP = phosphoenolpyruvate + GDP + CO2</text>
        <dbReference type="Rhea" id="RHEA:10388"/>
        <dbReference type="ChEBI" id="CHEBI:16452"/>
        <dbReference type="ChEBI" id="CHEBI:16526"/>
        <dbReference type="ChEBI" id="CHEBI:37565"/>
        <dbReference type="ChEBI" id="CHEBI:58189"/>
        <dbReference type="ChEBI" id="CHEBI:58702"/>
        <dbReference type="EC" id="4.1.1.32"/>
    </reaction>
</comment>
<comment type="function">
    <text evidence="13">In parasitic nematodes PEPCK carboxylates phosphoenolpyruvate to oxaloacetate thus introducing the products of glycolysis to mitochondrial metabolism.</text>
</comment>
<dbReference type="Gene3D" id="3.40.449.10">
    <property type="entry name" value="Phosphoenolpyruvate Carboxykinase, domain 1"/>
    <property type="match status" value="1"/>
</dbReference>
<dbReference type="Gene3D" id="2.170.8.10">
    <property type="entry name" value="Phosphoenolpyruvate Carboxykinase, domain 2"/>
    <property type="match status" value="1"/>
</dbReference>
<dbReference type="InterPro" id="IPR008210">
    <property type="entry name" value="PEP_carboxykinase_N"/>
</dbReference>
<organism evidence="17 18">
    <name type="scientific">Cylicocyclus nassatus</name>
    <name type="common">Nematode worm</name>
    <dbReference type="NCBI Taxonomy" id="53992"/>
    <lineage>
        <taxon>Eukaryota</taxon>
        <taxon>Metazoa</taxon>
        <taxon>Ecdysozoa</taxon>
        <taxon>Nematoda</taxon>
        <taxon>Chromadorea</taxon>
        <taxon>Rhabditida</taxon>
        <taxon>Rhabditina</taxon>
        <taxon>Rhabditomorpha</taxon>
        <taxon>Strongyloidea</taxon>
        <taxon>Strongylidae</taxon>
        <taxon>Cylicocyclus</taxon>
    </lineage>
</organism>
<keyword evidence="6" id="KW-0547">Nucleotide-binding</keyword>
<evidence type="ECO:0000256" key="12">
    <source>
        <dbReference type="ARBA" id="ARBA00058806"/>
    </source>
</evidence>
<dbReference type="NCBIfam" id="NF003253">
    <property type="entry name" value="PRK04210.1"/>
    <property type="match status" value="1"/>
</dbReference>
<dbReference type="PANTHER" id="PTHR11561:SF0">
    <property type="entry name" value="PHOSPHOENOLPYRUVATE CARBOXYKINASE [GTP]-RELATED"/>
    <property type="match status" value="1"/>
</dbReference>
<name>A0AA36M4H4_CYLNA</name>
<dbReference type="Gene3D" id="3.90.228.20">
    <property type="match status" value="1"/>
</dbReference>
<dbReference type="Pfam" id="PF00821">
    <property type="entry name" value="PEPCK_GTP"/>
    <property type="match status" value="1"/>
</dbReference>
<evidence type="ECO:0000259" key="15">
    <source>
        <dbReference type="Pfam" id="PF00821"/>
    </source>
</evidence>
<dbReference type="InterPro" id="IPR008209">
    <property type="entry name" value="PEP_carboxykinase_GTP"/>
</dbReference>
<protein>
    <recommendedName>
        <fullName evidence="14">Phosphoenolpyruvate carboxykinase [GTP]</fullName>
        <ecNumber evidence="4">4.1.1.32</ecNumber>
    </recommendedName>
</protein>
<evidence type="ECO:0000256" key="13">
    <source>
        <dbReference type="ARBA" id="ARBA00058921"/>
    </source>
</evidence>
<dbReference type="GO" id="GO:0006107">
    <property type="term" value="P:oxaloacetate metabolic process"/>
    <property type="evidence" value="ECO:0007669"/>
    <property type="project" value="TreeGrafter"/>
</dbReference>
<dbReference type="GO" id="GO:0004613">
    <property type="term" value="F:phosphoenolpyruvate carboxykinase (GTP) activity"/>
    <property type="evidence" value="ECO:0007669"/>
    <property type="project" value="UniProtKB-EC"/>
</dbReference>
<keyword evidence="7" id="KW-0210">Decarboxylase</keyword>
<evidence type="ECO:0000256" key="6">
    <source>
        <dbReference type="ARBA" id="ARBA00022741"/>
    </source>
</evidence>
<keyword evidence="5" id="KW-0479">Metal-binding</keyword>
<dbReference type="PANTHER" id="PTHR11561">
    <property type="entry name" value="PHOSPHOENOLPYRUVATE CARBOXYKINASE"/>
    <property type="match status" value="1"/>
</dbReference>
<evidence type="ECO:0000256" key="5">
    <source>
        <dbReference type="ARBA" id="ARBA00022723"/>
    </source>
</evidence>
<dbReference type="GO" id="GO:0071333">
    <property type="term" value="P:cellular response to glucose stimulus"/>
    <property type="evidence" value="ECO:0007669"/>
    <property type="project" value="TreeGrafter"/>
</dbReference>
<dbReference type="GO" id="GO:0046327">
    <property type="term" value="P:glycerol biosynthetic process from pyruvate"/>
    <property type="evidence" value="ECO:0007669"/>
    <property type="project" value="TreeGrafter"/>
</dbReference>
<proteinExistence type="inferred from homology"/>
<dbReference type="GO" id="GO:0030145">
    <property type="term" value="F:manganese ion binding"/>
    <property type="evidence" value="ECO:0007669"/>
    <property type="project" value="TreeGrafter"/>
</dbReference>
<dbReference type="SUPFAM" id="SSF68923">
    <property type="entry name" value="PEP carboxykinase N-terminal domain"/>
    <property type="match status" value="1"/>
</dbReference>
<evidence type="ECO:0000256" key="14">
    <source>
        <dbReference type="ARBA" id="ARBA00072283"/>
    </source>
</evidence>
<reference evidence="17" key="1">
    <citation type="submission" date="2023-07" db="EMBL/GenBank/DDBJ databases">
        <authorList>
            <consortium name="CYATHOMIX"/>
        </authorList>
    </citation>
    <scope>NUCLEOTIDE SEQUENCE</scope>
    <source>
        <strain evidence="17">N/A</strain>
    </source>
</reference>
<feature type="domain" description="Phosphoenolpyruvate carboxykinase C-terminal P-loop" evidence="15">
    <location>
        <begin position="351"/>
        <end position="718"/>
    </location>
</feature>
<keyword evidence="8" id="KW-0342">GTP-binding</keyword>
<dbReference type="FunFam" id="3.40.449.10:FF:000003">
    <property type="entry name" value="Phosphoenolpyruvate carboxykinase, cytosolic [GTP]"/>
    <property type="match status" value="1"/>
</dbReference>
<comment type="subunit">
    <text evidence="3">Monomer.</text>
</comment>
<evidence type="ECO:0000313" key="17">
    <source>
        <dbReference type="EMBL" id="CAJ0597903.1"/>
    </source>
</evidence>
<evidence type="ECO:0000256" key="10">
    <source>
        <dbReference type="ARBA" id="ARBA00023239"/>
    </source>
</evidence>
<dbReference type="GO" id="GO:0005525">
    <property type="term" value="F:GTP binding"/>
    <property type="evidence" value="ECO:0007669"/>
    <property type="project" value="UniProtKB-KW"/>
</dbReference>
<dbReference type="CDD" id="cd00819">
    <property type="entry name" value="PEPCK_GTP"/>
    <property type="match status" value="1"/>
</dbReference>
<accession>A0AA36M4H4</accession>
<comment type="caution">
    <text evidence="17">The sequence shown here is derived from an EMBL/GenBank/DDBJ whole genome shotgun (WGS) entry which is preliminary data.</text>
</comment>
<dbReference type="Proteomes" id="UP001176961">
    <property type="component" value="Unassembled WGS sequence"/>
</dbReference>
<dbReference type="GO" id="GO:0019543">
    <property type="term" value="P:propionate catabolic process"/>
    <property type="evidence" value="ECO:0007669"/>
    <property type="project" value="TreeGrafter"/>
</dbReference>
<dbReference type="SUPFAM" id="SSF53795">
    <property type="entry name" value="PEP carboxykinase-like"/>
    <property type="match status" value="1"/>
</dbReference>
<feature type="domain" description="Phosphoenolpyruvate carboxykinase GTP-utilising N-terminal" evidence="16">
    <location>
        <begin position="120"/>
        <end position="346"/>
    </location>
</feature>
<comment type="similarity">
    <text evidence="2">Belongs to the phosphoenolpyruvate carboxykinase [GTP] family.</text>
</comment>
<dbReference type="Pfam" id="PF17297">
    <property type="entry name" value="PEPCK_N"/>
    <property type="match status" value="1"/>
</dbReference>
<dbReference type="EC" id="4.1.1.32" evidence="4"/>
<comment type="function">
    <text evidence="12">Catalyzes the conversion of oxaloacetate (OAA) to phosphoenolpyruvate (PEP), the rate-limiting step in the metabolic pathway that produces glucose from lactate and other precursors derived from the citric acid cycle.</text>
</comment>
<evidence type="ECO:0000256" key="1">
    <source>
        <dbReference type="ARBA" id="ARBA00001936"/>
    </source>
</evidence>
<dbReference type="GO" id="GO:0006094">
    <property type="term" value="P:gluconeogenesis"/>
    <property type="evidence" value="ECO:0007669"/>
    <property type="project" value="InterPro"/>
</dbReference>
<sequence length="722" mass="80747">MFWSRILRLYLGYATVQCRRSSARFGDVGGAGGDGVAKHQKNFFHSRGGGGGGGAELRKNAFRSRDGTMMSKRMAADCKSLRQMETDGFEIVSEVITHKLNHIPVLKGDFHSLPPKVARFIAEKAELMGPKGIFICDGSQKEFQSIVDEMVKDDVLKPLKAYDHNYLCRTDPQDVARVESKTWMITTEKYQSICHTPDGVKPIMGQWMSEEQFAKELDDRFPGCMNGRIMYVIPFSMGPVGGPLSKIGIELTDSRYVVLCMQIMTRMGTAVIQALGDGDFVRGVHSVGAPFPLQREVINHWPCNPEKTMIAHRPKEREIWSFGSGYGGNSLLGKKCFALRIAMNIGHDEGWMAEHMLIMGITSPQGQERFVAAAFPSACGKTNLAMLQPTVPGWKVRVIGDDIAWMKFGADGRLYAINPESGFFGVAPGTSNKTNPMAMACFQKNSIFTNVAETQDGEYFWEGLEKELQETKKLTDEQLKTYEITTWLNKKWHIGDEGKSAHPNSRFTAPAGQCPIIHPKWEAPEGVPIDAIIFGGRRPEGVPLVFESFSWEHGILVGALVKSEATAAAEFTGRQVMHDPMAMRPFMGYNFGQYLQHWLNLGKAPHKVPKIFHVNWFRQKDGKFLWPGYGDNIRVLDWILRRVDGATDIAEETPIGYVPKAGSINLDGLPNVDWNELMSLPKEYWKEDIEESKKFFEAQVGPDLPKPVADQLEAQAKRIQAL</sequence>
<gene>
    <name evidence="17" type="ORF">CYNAS_LOCUS9886</name>
</gene>